<dbReference type="EMBL" id="FOEF01000006">
    <property type="protein sequence ID" value="SEP33870.1"/>
    <property type="molecule type" value="Genomic_DNA"/>
</dbReference>
<evidence type="ECO:0000313" key="3">
    <source>
        <dbReference type="Proteomes" id="UP000198582"/>
    </source>
</evidence>
<dbReference type="STRING" id="394193.SAMN04489732_106173"/>
<accession>A0A1H8X1M9</accession>
<keyword evidence="1" id="KW-1133">Transmembrane helix</keyword>
<keyword evidence="3" id="KW-1185">Reference proteome</keyword>
<keyword evidence="1" id="KW-0812">Transmembrane</keyword>
<dbReference type="AlphaFoldDB" id="A0A1H8X1M9"/>
<gene>
    <name evidence="2" type="ORF">SAMN04489732_106173</name>
</gene>
<organism evidence="2 3">
    <name type="scientific">Amycolatopsis saalfeldensis</name>
    <dbReference type="NCBI Taxonomy" id="394193"/>
    <lineage>
        <taxon>Bacteria</taxon>
        <taxon>Bacillati</taxon>
        <taxon>Actinomycetota</taxon>
        <taxon>Actinomycetes</taxon>
        <taxon>Pseudonocardiales</taxon>
        <taxon>Pseudonocardiaceae</taxon>
        <taxon>Amycolatopsis</taxon>
    </lineage>
</organism>
<dbReference type="Proteomes" id="UP000198582">
    <property type="component" value="Unassembled WGS sequence"/>
</dbReference>
<name>A0A1H8X1M9_9PSEU</name>
<protein>
    <submittedName>
        <fullName evidence="2">Uncharacterized protein</fullName>
    </submittedName>
</protein>
<reference evidence="3" key="1">
    <citation type="submission" date="2016-10" db="EMBL/GenBank/DDBJ databases">
        <authorList>
            <person name="Varghese N."/>
            <person name="Submissions S."/>
        </authorList>
    </citation>
    <scope>NUCLEOTIDE SEQUENCE [LARGE SCALE GENOMIC DNA]</scope>
    <source>
        <strain evidence="3">DSM 44993</strain>
    </source>
</reference>
<proteinExistence type="predicted"/>
<evidence type="ECO:0000256" key="1">
    <source>
        <dbReference type="SAM" id="Phobius"/>
    </source>
</evidence>
<feature type="transmembrane region" description="Helical" evidence="1">
    <location>
        <begin position="12"/>
        <end position="33"/>
    </location>
</feature>
<dbReference type="RefSeq" id="WP_091617693.1">
    <property type="nucleotide sequence ID" value="NZ_FOEF01000006.1"/>
</dbReference>
<evidence type="ECO:0000313" key="2">
    <source>
        <dbReference type="EMBL" id="SEP33870.1"/>
    </source>
</evidence>
<keyword evidence="1" id="KW-0472">Membrane</keyword>
<sequence length="94" mass="9996">METVLNLLLIRFGLIAAGVVVLGLVAFAAAVSLRRKGKSDRVRDGVATAARFAGRVLDERHGGGFRARRGGGLGNRVAREAVRRIDNSVGRGDR</sequence>